<accession>A0A1G8V5H5</accession>
<protein>
    <submittedName>
        <fullName evidence="1">Uncharacterized protein</fullName>
    </submittedName>
</protein>
<evidence type="ECO:0000313" key="2">
    <source>
        <dbReference type="Proteomes" id="UP000199050"/>
    </source>
</evidence>
<keyword evidence="2" id="KW-1185">Reference proteome</keyword>
<name>A0A1G8V5H5_9BACL</name>
<gene>
    <name evidence="1" type="ORF">SAMN05216192_12053</name>
</gene>
<sequence length="51" mass="6020">MNLKCFQNNDQENVKNKNDCSGREAYWRITCTFAHSNPSFETFYTNVCVHL</sequence>
<dbReference type="Proteomes" id="UP000199050">
    <property type="component" value="Unassembled WGS sequence"/>
</dbReference>
<dbReference type="EMBL" id="FNDX01000020">
    <property type="protein sequence ID" value="SDJ61332.1"/>
    <property type="molecule type" value="Genomic_DNA"/>
</dbReference>
<proteinExistence type="predicted"/>
<evidence type="ECO:0000313" key="1">
    <source>
        <dbReference type="EMBL" id="SDJ61332.1"/>
    </source>
</evidence>
<organism evidence="1 2">
    <name type="scientific">Paenibacillus typhae</name>
    <dbReference type="NCBI Taxonomy" id="1174501"/>
    <lineage>
        <taxon>Bacteria</taxon>
        <taxon>Bacillati</taxon>
        <taxon>Bacillota</taxon>
        <taxon>Bacilli</taxon>
        <taxon>Bacillales</taxon>
        <taxon>Paenibacillaceae</taxon>
        <taxon>Paenibacillus</taxon>
    </lineage>
</organism>
<reference evidence="2" key="1">
    <citation type="submission" date="2016-10" db="EMBL/GenBank/DDBJ databases">
        <authorList>
            <person name="Varghese N."/>
            <person name="Submissions S."/>
        </authorList>
    </citation>
    <scope>NUCLEOTIDE SEQUENCE [LARGE SCALE GENOMIC DNA]</scope>
    <source>
        <strain evidence="2">CGMCC 1.11012</strain>
    </source>
</reference>
<dbReference type="AlphaFoldDB" id="A0A1G8V5H5"/>